<evidence type="ECO:0000256" key="2">
    <source>
        <dbReference type="SAM" id="SignalP"/>
    </source>
</evidence>
<accession>A0A0M0JZ15</accession>
<organism evidence="3 4">
    <name type="scientific">Chrysochromulina tobinii</name>
    <dbReference type="NCBI Taxonomy" id="1460289"/>
    <lineage>
        <taxon>Eukaryota</taxon>
        <taxon>Haptista</taxon>
        <taxon>Haptophyta</taxon>
        <taxon>Prymnesiophyceae</taxon>
        <taxon>Prymnesiales</taxon>
        <taxon>Chrysochromulinaceae</taxon>
        <taxon>Chrysochromulina</taxon>
    </lineage>
</organism>
<feature type="compositionally biased region" description="Basic and acidic residues" evidence="1">
    <location>
        <begin position="46"/>
        <end position="64"/>
    </location>
</feature>
<sequence>MLAVCAMLLSAAFVPTPSRLSSSSLLSSRTNSIGVAMQAKGFGKPTAKEEKEKAKAEKPKSAVAAKRDKAAENFEKLKAGGAPEYMVLIRTVDSTGQQSKWYPVGGIAVPRSSSEDQALSLAIFNNEDELLKGAFRSYPFLRNTNDKFEYGYRIKEFEDDPVKLATKENVEKANNPIQQWFNALDNPLNDGSGWFNPLKRQ</sequence>
<reference evidence="4" key="1">
    <citation type="journal article" date="2015" name="PLoS Genet.">
        <title>Genome Sequence and Transcriptome Analyses of Chrysochromulina tobin: Metabolic Tools for Enhanced Algal Fitness in the Prominent Order Prymnesiales (Haptophyceae).</title>
        <authorList>
            <person name="Hovde B.T."/>
            <person name="Deodato C.R."/>
            <person name="Hunsperger H.M."/>
            <person name="Ryken S.A."/>
            <person name="Yost W."/>
            <person name="Jha R.K."/>
            <person name="Patterson J."/>
            <person name="Monnat R.J. Jr."/>
            <person name="Barlow S.B."/>
            <person name="Starkenburg S.R."/>
            <person name="Cattolico R.A."/>
        </authorList>
    </citation>
    <scope>NUCLEOTIDE SEQUENCE</scope>
    <source>
        <strain evidence="4">CCMP291</strain>
    </source>
</reference>
<dbReference type="Pfam" id="PF20133">
    <property type="entry name" value="HHL1-like"/>
    <property type="match status" value="1"/>
</dbReference>
<evidence type="ECO:0000313" key="4">
    <source>
        <dbReference type="Proteomes" id="UP000037460"/>
    </source>
</evidence>
<dbReference type="InterPro" id="IPR045388">
    <property type="entry name" value="HHL1-like"/>
</dbReference>
<keyword evidence="2" id="KW-0732">Signal</keyword>
<feature type="region of interest" description="Disordered" evidence="1">
    <location>
        <begin position="41"/>
        <end position="64"/>
    </location>
</feature>
<evidence type="ECO:0000256" key="1">
    <source>
        <dbReference type="SAM" id="MobiDB-lite"/>
    </source>
</evidence>
<dbReference type="EMBL" id="JWZX01001929">
    <property type="protein sequence ID" value="KOO31805.1"/>
    <property type="molecule type" value="Genomic_DNA"/>
</dbReference>
<name>A0A0M0JZ15_9EUKA</name>
<feature type="chain" id="PRO_5005602310" evidence="2">
    <location>
        <begin position="19"/>
        <end position="201"/>
    </location>
</feature>
<gene>
    <name evidence="3" type="ORF">Ctob_006441</name>
</gene>
<evidence type="ECO:0000313" key="3">
    <source>
        <dbReference type="EMBL" id="KOO31805.1"/>
    </source>
</evidence>
<keyword evidence="4" id="KW-1185">Reference proteome</keyword>
<proteinExistence type="predicted"/>
<dbReference type="AlphaFoldDB" id="A0A0M0JZ15"/>
<comment type="caution">
    <text evidence="3">The sequence shown here is derived from an EMBL/GenBank/DDBJ whole genome shotgun (WGS) entry which is preliminary data.</text>
</comment>
<dbReference type="OrthoDB" id="197165at2759"/>
<dbReference type="Proteomes" id="UP000037460">
    <property type="component" value="Unassembled WGS sequence"/>
</dbReference>
<feature type="signal peptide" evidence="2">
    <location>
        <begin position="1"/>
        <end position="18"/>
    </location>
</feature>
<protein>
    <submittedName>
        <fullName evidence="3">Uncharacterized protein</fullName>
    </submittedName>
</protein>